<dbReference type="Proteomes" id="UP001139193">
    <property type="component" value="Unassembled WGS sequence"/>
</dbReference>
<reference evidence="7" key="1">
    <citation type="submission" date="2022-03" db="EMBL/GenBank/DDBJ databases">
        <title>Bacterial whole genome sequence for Hymenobacter sp. DH14.</title>
        <authorList>
            <person name="Le V."/>
        </authorList>
    </citation>
    <scope>NUCLEOTIDE SEQUENCE</scope>
    <source>
        <strain evidence="7">DH14</strain>
    </source>
</reference>
<dbReference type="EMBL" id="JALBGC010000001">
    <property type="protein sequence ID" value="MCI1186250.1"/>
    <property type="molecule type" value="Genomic_DNA"/>
</dbReference>
<dbReference type="InterPro" id="IPR050553">
    <property type="entry name" value="Thioredoxin_ResA/DsbE_sf"/>
</dbReference>
<dbReference type="InterPro" id="IPR013766">
    <property type="entry name" value="Thioredoxin_domain"/>
</dbReference>
<dbReference type="Pfam" id="PF14289">
    <property type="entry name" value="DUF4369"/>
    <property type="match status" value="1"/>
</dbReference>
<dbReference type="PROSITE" id="PS51352">
    <property type="entry name" value="THIOREDOXIN_2"/>
    <property type="match status" value="1"/>
</dbReference>
<dbReference type="PROSITE" id="PS00194">
    <property type="entry name" value="THIOREDOXIN_1"/>
    <property type="match status" value="1"/>
</dbReference>
<evidence type="ECO:0000256" key="5">
    <source>
        <dbReference type="SAM" id="SignalP"/>
    </source>
</evidence>
<dbReference type="InterPro" id="IPR036249">
    <property type="entry name" value="Thioredoxin-like_sf"/>
</dbReference>
<dbReference type="GO" id="GO:0017004">
    <property type="term" value="P:cytochrome complex assembly"/>
    <property type="evidence" value="ECO:0007669"/>
    <property type="project" value="UniProtKB-KW"/>
</dbReference>
<dbReference type="RefSeq" id="WP_241934529.1">
    <property type="nucleotide sequence ID" value="NZ_JALBGC010000001.1"/>
</dbReference>
<dbReference type="InterPro" id="IPR017937">
    <property type="entry name" value="Thioredoxin_CS"/>
</dbReference>
<dbReference type="PANTHER" id="PTHR42852:SF6">
    <property type="entry name" value="THIOL:DISULFIDE INTERCHANGE PROTEIN DSBE"/>
    <property type="match status" value="1"/>
</dbReference>
<keyword evidence="3" id="KW-1015">Disulfide bond</keyword>
<sequence length="374" mass="40744">MKLPLLALLLGTAALGHAQTLAPFVLKGKLNKIPGPAVVYLLREGVQQSVKSDSAVVTNGAFVLRGTLPAATRARLVLVQHGNKRRMRTRQADNATFFLEKGTTVFSSPDSLVHATITGSALTAQYQELMAQLKPSNTQMEALYAQFRGATPEQRAALEKQTDALEENQKSLFAAYVKAHPNTLVSLDAVEQLGGAVPNYTAVFPLFDQLTPAVKATPDGQAYAARLQALKRVAIGAQAPDFTLSTPEGKPVALSSLRGKYVLVDFWASWCGPCRRENPNVAAVYQAYKDRNFEILGVSIDVERNRAQWLKAIADDQLTWPQVSDLKQENEAARLYSVHAIPQNFLIDPSGKIVATNLRGDELKATVARFIPQP</sequence>
<dbReference type="InterPro" id="IPR025380">
    <property type="entry name" value="DUF4369"/>
</dbReference>
<dbReference type="Pfam" id="PF00578">
    <property type="entry name" value="AhpC-TSA"/>
    <property type="match status" value="1"/>
</dbReference>
<dbReference type="CDD" id="cd02966">
    <property type="entry name" value="TlpA_like_family"/>
    <property type="match status" value="1"/>
</dbReference>
<keyword evidence="2" id="KW-0201">Cytochrome c-type biogenesis</keyword>
<feature type="domain" description="Thioredoxin" evidence="6">
    <location>
        <begin position="233"/>
        <end position="374"/>
    </location>
</feature>
<keyword evidence="5" id="KW-0732">Signal</keyword>
<evidence type="ECO:0000256" key="1">
    <source>
        <dbReference type="ARBA" id="ARBA00004196"/>
    </source>
</evidence>
<keyword evidence="8" id="KW-1185">Reference proteome</keyword>
<dbReference type="AlphaFoldDB" id="A0A9X2AGF4"/>
<comment type="subcellular location">
    <subcellularLocation>
        <location evidence="1">Cell envelope</location>
    </subcellularLocation>
</comment>
<feature type="chain" id="PRO_5040900578" evidence="5">
    <location>
        <begin position="19"/>
        <end position="374"/>
    </location>
</feature>
<organism evidence="7 8">
    <name type="scientific">Hymenobacter cyanobacteriorum</name>
    <dbReference type="NCBI Taxonomy" id="2926463"/>
    <lineage>
        <taxon>Bacteria</taxon>
        <taxon>Pseudomonadati</taxon>
        <taxon>Bacteroidota</taxon>
        <taxon>Cytophagia</taxon>
        <taxon>Cytophagales</taxon>
        <taxon>Hymenobacteraceae</taxon>
        <taxon>Hymenobacter</taxon>
    </lineage>
</organism>
<evidence type="ECO:0000259" key="6">
    <source>
        <dbReference type="PROSITE" id="PS51352"/>
    </source>
</evidence>
<dbReference type="SUPFAM" id="SSF52833">
    <property type="entry name" value="Thioredoxin-like"/>
    <property type="match status" value="1"/>
</dbReference>
<dbReference type="PANTHER" id="PTHR42852">
    <property type="entry name" value="THIOL:DISULFIDE INTERCHANGE PROTEIN DSBE"/>
    <property type="match status" value="1"/>
</dbReference>
<evidence type="ECO:0000313" key="8">
    <source>
        <dbReference type="Proteomes" id="UP001139193"/>
    </source>
</evidence>
<accession>A0A9X2AGF4</accession>
<gene>
    <name evidence="7" type="ORF">MON38_02375</name>
</gene>
<dbReference type="Gene3D" id="3.40.30.10">
    <property type="entry name" value="Glutaredoxin"/>
    <property type="match status" value="1"/>
</dbReference>
<evidence type="ECO:0000256" key="4">
    <source>
        <dbReference type="ARBA" id="ARBA00023284"/>
    </source>
</evidence>
<dbReference type="GO" id="GO:0016491">
    <property type="term" value="F:oxidoreductase activity"/>
    <property type="evidence" value="ECO:0007669"/>
    <property type="project" value="InterPro"/>
</dbReference>
<evidence type="ECO:0000313" key="7">
    <source>
        <dbReference type="EMBL" id="MCI1186250.1"/>
    </source>
</evidence>
<comment type="caution">
    <text evidence="7">The sequence shown here is derived from an EMBL/GenBank/DDBJ whole genome shotgun (WGS) entry which is preliminary data.</text>
</comment>
<protein>
    <submittedName>
        <fullName evidence="7">AhpC/TSA family protein</fullName>
    </submittedName>
</protein>
<proteinExistence type="predicted"/>
<feature type="signal peptide" evidence="5">
    <location>
        <begin position="1"/>
        <end position="18"/>
    </location>
</feature>
<keyword evidence="4" id="KW-0676">Redox-active center</keyword>
<evidence type="ECO:0000256" key="3">
    <source>
        <dbReference type="ARBA" id="ARBA00023157"/>
    </source>
</evidence>
<evidence type="ECO:0000256" key="2">
    <source>
        <dbReference type="ARBA" id="ARBA00022748"/>
    </source>
</evidence>
<dbReference type="GO" id="GO:0030313">
    <property type="term" value="C:cell envelope"/>
    <property type="evidence" value="ECO:0007669"/>
    <property type="project" value="UniProtKB-SubCell"/>
</dbReference>
<dbReference type="GO" id="GO:0016209">
    <property type="term" value="F:antioxidant activity"/>
    <property type="evidence" value="ECO:0007669"/>
    <property type="project" value="InterPro"/>
</dbReference>
<name>A0A9X2AGF4_9BACT</name>
<dbReference type="InterPro" id="IPR000866">
    <property type="entry name" value="AhpC/TSA"/>
</dbReference>